<accession>A0A5B7FS15</accession>
<sequence length="127" mass="14226">MIITCNLSTTTITAITSPNYHSPVVTGNIIHTALITGVPPHPSTLQWRPSLLTCSLLPVNGVSQVSTLSLLYYIEYKGRFRRTRQPDQSVKGFTMSCRQHEYRVPLSRLQQRATHSPRPSSKTAIHI</sequence>
<protein>
    <submittedName>
        <fullName evidence="2">Uncharacterized protein</fullName>
    </submittedName>
</protein>
<proteinExistence type="predicted"/>
<reference evidence="2 3" key="1">
    <citation type="submission" date="2019-05" db="EMBL/GenBank/DDBJ databases">
        <title>Another draft genome of Portunus trituberculatus and its Hox gene families provides insights of decapod evolution.</title>
        <authorList>
            <person name="Jeong J.-H."/>
            <person name="Song I."/>
            <person name="Kim S."/>
            <person name="Choi T."/>
            <person name="Kim D."/>
            <person name="Ryu S."/>
            <person name="Kim W."/>
        </authorList>
    </citation>
    <scope>NUCLEOTIDE SEQUENCE [LARGE SCALE GENOMIC DNA]</scope>
    <source>
        <tissue evidence="2">Muscle</tissue>
    </source>
</reference>
<evidence type="ECO:0000313" key="2">
    <source>
        <dbReference type="EMBL" id="MPC48175.1"/>
    </source>
</evidence>
<keyword evidence="3" id="KW-1185">Reference proteome</keyword>
<name>A0A5B7FS15_PORTR</name>
<feature type="region of interest" description="Disordered" evidence="1">
    <location>
        <begin position="108"/>
        <end position="127"/>
    </location>
</feature>
<dbReference type="AlphaFoldDB" id="A0A5B7FS15"/>
<evidence type="ECO:0000256" key="1">
    <source>
        <dbReference type="SAM" id="MobiDB-lite"/>
    </source>
</evidence>
<dbReference type="EMBL" id="VSRR010008140">
    <property type="protein sequence ID" value="MPC48175.1"/>
    <property type="molecule type" value="Genomic_DNA"/>
</dbReference>
<evidence type="ECO:0000313" key="3">
    <source>
        <dbReference type="Proteomes" id="UP000324222"/>
    </source>
</evidence>
<dbReference type="Proteomes" id="UP000324222">
    <property type="component" value="Unassembled WGS sequence"/>
</dbReference>
<comment type="caution">
    <text evidence="2">The sequence shown here is derived from an EMBL/GenBank/DDBJ whole genome shotgun (WGS) entry which is preliminary data.</text>
</comment>
<gene>
    <name evidence="2" type="ORF">E2C01_041943</name>
</gene>
<organism evidence="2 3">
    <name type="scientific">Portunus trituberculatus</name>
    <name type="common">Swimming crab</name>
    <name type="synonym">Neptunus trituberculatus</name>
    <dbReference type="NCBI Taxonomy" id="210409"/>
    <lineage>
        <taxon>Eukaryota</taxon>
        <taxon>Metazoa</taxon>
        <taxon>Ecdysozoa</taxon>
        <taxon>Arthropoda</taxon>
        <taxon>Crustacea</taxon>
        <taxon>Multicrustacea</taxon>
        <taxon>Malacostraca</taxon>
        <taxon>Eumalacostraca</taxon>
        <taxon>Eucarida</taxon>
        <taxon>Decapoda</taxon>
        <taxon>Pleocyemata</taxon>
        <taxon>Brachyura</taxon>
        <taxon>Eubrachyura</taxon>
        <taxon>Portunoidea</taxon>
        <taxon>Portunidae</taxon>
        <taxon>Portuninae</taxon>
        <taxon>Portunus</taxon>
    </lineage>
</organism>